<name>A0AAD4IL63_PERFH</name>
<dbReference type="GO" id="GO:0005975">
    <property type="term" value="P:carbohydrate metabolic process"/>
    <property type="evidence" value="ECO:0007669"/>
    <property type="project" value="InterPro"/>
</dbReference>
<dbReference type="InterPro" id="IPR012334">
    <property type="entry name" value="Pectin_lyas_fold"/>
</dbReference>
<keyword evidence="3" id="KW-0134">Cell wall</keyword>
<feature type="chain" id="PRO_5042271342" description="Polygalacturonase" evidence="10">
    <location>
        <begin position="23"/>
        <end position="405"/>
    </location>
</feature>
<dbReference type="FunFam" id="2.160.20.10:FF:000004">
    <property type="entry name" value="Pectin lyase-like superfamily protein"/>
    <property type="match status" value="1"/>
</dbReference>
<dbReference type="InterPro" id="IPR011050">
    <property type="entry name" value="Pectin_lyase_fold/virulence"/>
</dbReference>
<comment type="similarity">
    <text evidence="2 9">Belongs to the glycosyl hydrolase 28 family.</text>
</comment>
<dbReference type="PANTHER" id="PTHR31375">
    <property type="match status" value="1"/>
</dbReference>
<proteinExistence type="inferred from homology"/>
<dbReference type="EMBL" id="SDAM02029717">
    <property type="protein sequence ID" value="KAH6754874.1"/>
    <property type="molecule type" value="Genomic_DNA"/>
</dbReference>
<feature type="active site" evidence="8">
    <location>
        <position position="247"/>
    </location>
</feature>
<dbReference type="SMART" id="SM00710">
    <property type="entry name" value="PbH1"/>
    <property type="match status" value="4"/>
</dbReference>
<dbReference type="Proteomes" id="UP001190926">
    <property type="component" value="Unassembled WGS sequence"/>
</dbReference>
<dbReference type="InterPro" id="IPR000743">
    <property type="entry name" value="Glyco_hydro_28"/>
</dbReference>
<dbReference type="GO" id="GO:0004650">
    <property type="term" value="F:polygalacturonase activity"/>
    <property type="evidence" value="ECO:0007669"/>
    <property type="project" value="InterPro"/>
</dbReference>
<gene>
    <name evidence="11" type="ORF">C2S53_019835</name>
</gene>
<keyword evidence="10" id="KW-0732">Signal</keyword>
<dbReference type="AlphaFoldDB" id="A0AAD4IL63"/>
<protein>
    <recommendedName>
        <fullName evidence="13">Polygalacturonase</fullName>
    </recommendedName>
</protein>
<evidence type="ECO:0000256" key="9">
    <source>
        <dbReference type="RuleBase" id="RU361169"/>
    </source>
</evidence>
<keyword evidence="7" id="KW-0961">Cell wall biogenesis/degradation</keyword>
<evidence type="ECO:0000256" key="4">
    <source>
        <dbReference type="ARBA" id="ARBA00022525"/>
    </source>
</evidence>
<evidence type="ECO:0000313" key="11">
    <source>
        <dbReference type="EMBL" id="KAH6754874.1"/>
    </source>
</evidence>
<dbReference type="Pfam" id="PF00295">
    <property type="entry name" value="Glyco_hydro_28"/>
    <property type="match status" value="1"/>
</dbReference>
<evidence type="ECO:0000313" key="12">
    <source>
        <dbReference type="Proteomes" id="UP001190926"/>
    </source>
</evidence>
<evidence type="ECO:0000256" key="10">
    <source>
        <dbReference type="SAM" id="SignalP"/>
    </source>
</evidence>
<dbReference type="GO" id="GO:0071555">
    <property type="term" value="P:cell wall organization"/>
    <property type="evidence" value="ECO:0007669"/>
    <property type="project" value="UniProtKB-KW"/>
</dbReference>
<comment type="caution">
    <text evidence="11">The sequence shown here is derived from an EMBL/GenBank/DDBJ whole genome shotgun (WGS) entry which is preliminary data.</text>
</comment>
<sequence length="405" mass="43054">MNVIKACLVLGIASLFMTNVDAAKERRSLQAETVYDITKYGAKGDGTTDDAMSLIQAWRAGCDATGSSRILVPAGKKFMMGEVVLTGPCKAAKPLVLDIQGTLDANPDPSSYSNNMWILIEHVDGIKIAGGGTINAHGQKVWKYANDDNHMPVSFTFQSSSNGDISNLNLVDAMGFHSKMIDSDKIKITNLKITAPGDSPNTDGIHLSNATNINITDTVIGTGDDCISIGTGSTNVYISKLKCGPGHGLSVGSLGKRPDELSVGKITFINCTVTGTTNGCRIKSYHKSPVLTASNIIYQDIIMDNVKNPIIIDQHYDSKTKPEQSSVKISDVHFRNIKGTTISKIPILLNCSSKFPCDNIELANIDLKPVPPLTAADLSSACVSATNMKFSGTVNPAGPTACTKN</sequence>
<comment type="subcellular location">
    <subcellularLocation>
        <location evidence="1">Secreted</location>
        <location evidence="1">Cell wall</location>
    </subcellularLocation>
</comment>
<evidence type="ECO:0000256" key="5">
    <source>
        <dbReference type="ARBA" id="ARBA00022801"/>
    </source>
</evidence>
<keyword evidence="6 9" id="KW-0326">Glycosidase</keyword>
<evidence type="ECO:0000256" key="3">
    <source>
        <dbReference type="ARBA" id="ARBA00022512"/>
    </source>
</evidence>
<dbReference type="InterPro" id="IPR006626">
    <property type="entry name" value="PbH1"/>
</dbReference>
<dbReference type="PROSITE" id="PS00502">
    <property type="entry name" value="POLYGALACTURONASE"/>
    <property type="match status" value="1"/>
</dbReference>
<evidence type="ECO:0000256" key="2">
    <source>
        <dbReference type="ARBA" id="ARBA00008834"/>
    </source>
</evidence>
<keyword evidence="5 9" id="KW-0378">Hydrolase</keyword>
<organism evidence="11 12">
    <name type="scientific">Perilla frutescens var. hirtella</name>
    <name type="common">Perilla citriodora</name>
    <name type="synonym">Perilla setoyensis</name>
    <dbReference type="NCBI Taxonomy" id="608512"/>
    <lineage>
        <taxon>Eukaryota</taxon>
        <taxon>Viridiplantae</taxon>
        <taxon>Streptophyta</taxon>
        <taxon>Embryophyta</taxon>
        <taxon>Tracheophyta</taxon>
        <taxon>Spermatophyta</taxon>
        <taxon>Magnoliopsida</taxon>
        <taxon>eudicotyledons</taxon>
        <taxon>Gunneridae</taxon>
        <taxon>Pentapetalae</taxon>
        <taxon>asterids</taxon>
        <taxon>lamiids</taxon>
        <taxon>Lamiales</taxon>
        <taxon>Lamiaceae</taxon>
        <taxon>Nepetoideae</taxon>
        <taxon>Elsholtzieae</taxon>
        <taxon>Perilla</taxon>
    </lineage>
</organism>
<dbReference type="SUPFAM" id="SSF51126">
    <property type="entry name" value="Pectin lyase-like"/>
    <property type="match status" value="1"/>
</dbReference>
<evidence type="ECO:0000256" key="6">
    <source>
        <dbReference type="ARBA" id="ARBA00023295"/>
    </source>
</evidence>
<keyword evidence="12" id="KW-1185">Reference proteome</keyword>
<evidence type="ECO:0008006" key="13">
    <source>
        <dbReference type="Google" id="ProtNLM"/>
    </source>
</evidence>
<evidence type="ECO:0000256" key="8">
    <source>
        <dbReference type="PROSITE-ProRule" id="PRU10052"/>
    </source>
</evidence>
<feature type="signal peptide" evidence="10">
    <location>
        <begin position="1"/>
        <end position="22"/>
    </location>
</feature>
<evidence type="ECO:0000256" key="1">
    <source>
        <dbReference type="ARBA" id="ARBA00004191"/>
    </source>
</evidence>
<evidence type="ECO:0000256" key="7">
    <source>
        <dbReference type="ARBA" id="ARBA00023316"/>
    </source>
</evidence>
<accession>A0AAD4IL63</accession>
<reference evidence="11 12" key="1">
    <citation type="journal article" date="2021" name="Nat. Commun.">
        <title>Incipient diploidization of the medicinal plant Perilla within 10,000 years.</title>
        <authorList>
            <person name="Zhang Y."/>
            <person name="Shen Q."/>
            <person name="Leng L."/>
            <person name="Zhang D."/>
            <person name="Chen S."/>
            <person name="Shi Y."/>
            <person name="Ning Z."/>
            <person name="Chen S."/>
        </authorList>
    </citation>
    <scope>NUCLEOTIDE SEQUENCE [LARGE SCALE GENOMIC DNA]</scope>
    <source>
        <strain evidence="12">cv. PC099</strain>
    </source>
</reference>
<dbReference type="Gene3D" id="2.160.20.10">
    <property type="entry name" value="Single-stranded right-handed beta-helix, Pectin lyase-like"/>
    <property type="match status" value="1"/>
</dbReference>
<keyword evidence="4" id="KW-0964">Secreted</keyword>